<keyword evidence="3" id="KW-1185">Reference proteome</keyword>
<keyword evidence="1" id="KW-1133">Transmembrane helix</keyword>
<proteinExistence type="predicted"/>
<keyword evidence="1" id="KW-0812">Transmembrane</keyword>
<gene>
    <name evidence="2" type="ORF">SPSIL_025970</name>
</gene>
<dbReference type="EMBL" id="CP155573">
    <property type="protein sequence ID" value="XFO66447.1"/>
    <property type="molecule type" value="Genomic_DNA"/>
</dbReference>
<evidence type="ECO:0008006" key="4">
    <source>
        <dbReference type="Google" id="ProtNLM"/>
    </source>
</evidence>
<accession>A0ABZ3ILU8</accession>
<protein>
    <recommendedName>
        <fullName evidence="4">Chemotaxis methyl-accepting receptor HlyB-like 4HB MCP domain-containing protein</fullName>
    </recommendedName>
</protein>
<organism evidence="2 3">
    <name type="scientific">Sporomusa silvacetica DSM 10669</name>
    <dbReference type="NCBI Taxonomy" id="1123289"/>
    <lineage>
        <taxon>Bacteria</taxon>
        <taxon>Bacillati</taxon>
        <taxon>Bacillota</taxon>
        <taxon>Negativicutes</taxon>
        <taxon>Selenomonadales</taxon>
        <taxon>Sporomusaceae</taxon>
        <taxon>Sporomusa</taxon>
    </lineage>
</organism>
<keyword evidence="1" id="KW-0472">Membrane</keyword>
<evidence type="ECO:0000313" key="2">
    <source>
        <dbReference type="EMBL" id="XFO66447.1"/>
    </source>
</evidence>
<evidence type="ECO:0000313" key="3">
    <source>
        <dbReference type="Proteomes" id="UP000216752"/>
    </source>
</evidence>
<reference evidence="2" key="1">
    <citation type="submission" date="2024-05" db="EMBL/GenBank/DDBJ databases">
        <title>Isolation and characterization of Sporomusa carbonis sp. nov., a carboxydotrophic hydrogenogen in the genus of Sporomusa isolated from a charcoal burning pile.</title>
        <authorList>
            <person name="Boeer T."/>
            <person name="Rosenbaum F."/>
            <person name="Eysell L."/>
            <person name="Mueller V."/>
            <person name="Daniel R."/>
            <person name="Poehlein A."/>
        </authorList>
    </citation>
    <scope>NUCLEOTIDE SEQUENCE [LARGE SCALE GENOMIC DNA]</scope>
    <source>
        <strain evidence="2">DSM 10669</strain>
    </source>
</reference>
<dbReference type="RefSeq" id="WP_094602911.1">
    <property type="nucleotide sequence ID" value="NZ_CP155573.1"/>
</dbReference>
<sequence length="132" mass="15624">MFRQVVTTDIRLIIRGLFILLTIIAVGVGIVEYQMATLTHRPEQEFLANSVVVTIANYLIPVPIKIETNFSRLEYWLTIWHQQFVDEAFSAKKAAGEYWRQVKPYIETALHTLRAKTWQTMQQMDEYIREYR</sequence>
<dbReference type="Proteomes" id="UP000216752">
    <property type="component" value="Chromosome"/>
</dbReference>
<name>A0ABZ3ILU8_9FIRM</name>
<feature type="transmembrane region" description="Helical" evidence="1">
    <location>
        <begin position="12"/>
        <end position="34"/>
    </location>
</feature>
<evidence type="ECO:0000256" key="1">
    <source>
        <dbReference type="SAM" id="Phobius"/>
    </source>
</evidence>